<proteinExistence type="predicted"/>
<dbReference type="AlphaFoldDB" id="F8MV43"/>
<accession>F8MV43</accession>
<organism evidence="1 2">
    <name type="scientific">Neurospora tetrasperma (strain FGSC 2508 / ATCC MYA-4615 / P0657)</name>
    <dbReference type="NCBI Taxonomy" id="510951"/>
    <lineage>
        <taxon>Eukaryota</taxon>
        <taxon>Fungi</taxon>
        <taxon>Dikarya</taxon>
        <taxon>Ascomycota</taxon>
        <taxon>Pezizomycotina</taxon>
        <taxon>Sordariomycetes</taxon>
        <taxon>Sordariomycetidae</taxon>
        <taxon>Sordariales</taxon>
        <taxon>Sordariaceae</taxon>
        <taxon>Neurospora</taxon>
    </lineage>
</organism>
<dbReference type="GeneID" id="20822082"/>
<gene>
    <name evidence="1" type="ORF">NEUTE1DRAFT_104101</name>
</gene>
<keyword evidence="2" id="KW-1185">Reference proteome</keyword>
<dbReference type="KEGG" id="nte:NEUTE1DRAFT104101"/>
<dbReference type="RefSeq" id="XP_009854601.1">
    <property type="nucleotide sequence ID" value="XM_009856299.1"/>
</dbReference>
<dbReference type="HOGENOM" id="CLU_2015885_0_0_1"/>
<dbReference type="VEuPathDB" id="FungiDB:NEUTE1DRAFT_104101"/>
<evidence type="ECO:0000313" key="2">
    <source>
        <dbReference type="Proteomes" id="UP000008065"/>
    </source>
</evidence>
<protein>
    <submittedName>
        <fullName evidence="1">Uncharacterized protein</fullName>
    </submittedName>
</protein>
<evidence type="ECO:0000313" key="1">
    <source>
        <dbReference type="EMBL" id="EGO54668.1"/>
    </source>
</evidence>
<dbReference type="OrthoDB" id="10281336at2759"/>
<name>F8MV43_NEUT8</name>
<sequence length="124" mass="13379">MALKEEKKPASALATENPGCGHCQNIEPNSTQKSSVRNEQETCVFVLGVACSMSLGYNLDGSEATWSNLSGSVCGCSPGLLPSLPVQVPRIRTNIRMLDDEPGPRKLWIQKPINVSEDHFVGIP</sequence>
<dbReference type="EMBL" id="GL891307">
    <property type="protein sequence ID" value="EGO54668.1"/>
    <property type="molecule type" value="Genomic_DNA"/>
</dbReference>
<dbReference type="Proteomes" id="UP000008065">
    <property type="component" value="Unassembled WGS sequence"/>
</dbReference>
<reference evidence="2" key="1">
    <citation type="journal article" date="2011" name="Genetics">
        <title>Massive changes in genome architecture accompany the transition to self-fertility in the filamentous fungus Neurospora tetrasperma.</title>
        <authorList>
            <person name="Ellison C.E."/>
            <person name="Stajich J.E."/>
            <person name="Jacobson D.J."/>
            <person name="Natvig D.O."/>
            <person name="Lapidus A."/>
            <person name="Foster B."/>
            <person name="Aerts A."/>
            <person name="Riley R."/>
            <person name="Lindquist E.A."/>
            <person name="Grigoriev I.V."/>
            <person name="Taylor J.W."/>
        </authorList>
    </citation>
    <scope>NUCLEOTIDE SEQUENCE [LARGE SCALE GENOMIC DNA]</scope>
    <source>
        <strain evidence="2">FGSC 2508 / P0657</strain>
    </source>
</reference>